<evidence type="ECO:0000259" key="8">
    <source>
        <dbReference type="PROSITE" id="PS51202"/>
    </source>
</evidence>
<protein>
    <recommendedName>
        <fullName evidence="1">Trk system potassium uptake protein TrkA</fullName>
    </recommendedName>
</protein>
<dbReference type="GO" id="GO:0005886">
    <property type="term" value="C:plasma membrane"/>
    <property type="evidence" value="ECO:0007669"/>
    <property type="project" value="InterPro"/>
</dbReference>
<dbReference type="PROSITE" id="PS51201">
    <property type="entry name" value="RCK_N"/>
    <property type="match status" value="1"/>
</dbReference>
<evidence type="ECO:0000256" key="4">
    <source>
        <dbReference type="ARBA" id="ARBA00022958"/>
    </source>
</evidence>
<evidence type="ECO:0000256" key="5">
    <source>
        <dbReference type="ARBA" id="ARBA00023027"/>
    </source>
</evidence>
<dbReference type="InterPro" id="IPR006037">
    <property type="entry name" value="RCK_C"/>
</dbReference>
<evidence type="ECO:0000259" key="7">
    <source>
        <dbReference type="PROSITE" id="PS51201"/>
    </source>
</evidence>
<evidence type="ECO:0000313" key="10">
    <source>
        <dbReference type="Proteomes" id="UP000501518"/>
    </source>
</evidence>
<feature type="domain" description="RCK C-terminal" evidence="8">
    <location>
        <begin position="137"/>
        <end position="218"/>
    </location>
</feature>
<dbReference type="Gene3D" id="3.40.50.720">
    <property type="entry name" value="NAD(P)-binding Rossmann-like Domain"/>
    <property type="match status" value="1"/>
</dbReference>
<feature type="domain" description="RCK N-terminal" evidence="7">
    <location>
        <begin position="1"/>
        <end position="117"/>
    </location>
</feature>
<dbReference type="SUPFAM" id="SSF116726">
    <property type="entry name" value="TrkA C-terminal domain-like"/>
    <property type="match status" value="1"/>
</dbReference>
<dbReference type="PRINTS" id="PR00335">
    <property type="entry name" value="KUPTAKETRKA"/>
</dbReference>
<sequence length="234" mass="25374">MKILIAGAGSVGRSVARELLDKGHDVLLVDKNKDAVRHDKVPGASWLLTDACELSGLAEAGLEETDVVVAATGDDKTNLVLSLIAKMEFGVPRTIGRVNNPRNEWLFDSNWGVDVAVSTPRLMTALVEEAVEVGGLVHLMSFERGQATLMEFTVHEKSAAVGKRIGAISWPPDTALVAIVRNEKAFAPSFDDVVDDGDELFFITSPDQHDRLQNLLRTDDGHTDERETAADQSD</sequence>
<dbReference type="InterPro" id="IPR003148">
    <property type="entry name" value="RCK_N"/>
</dbReference>
<keyword evidence="3" id="KW-0633">Potassium transport</keyword>
<proteinExistence type="predicted"/>
<keyword evidence="5" id="KW-0520">NAD</keyword>
<dbReference type="Pfam" id="PF02080">
    <property type="entry name" value="TrkA_C"/>
    <property type="match status" value="1"/>
</dbReference>
<dbReference type="PROSITE" id="PS51202">
    <property type="entry name" value="RCK_C"/>
    <property type="match status" value="1"/>
</dbReference>
<accession>A0A6G8KTU8</accession>
<gene>
    <name evidence="9" type="ORF">EW640_02125</name>
</gene>
<evidence type="ECO:0000256" key="6">
    <source>
        <dbReference type="ARBA" id="ARBA00023065"/>
    </source>
</evidence>
<dbReference type="RefSeq" id="WP_165882749.1">
    <property type="nucleotide sequence ID" value="NZ_CP035810.1"/>
</dbReference>
<reference evidence="9 10" key="1">
    <citation type="submission" date="2019-02" db="EMBL/GenBank/DDBJ databases">
        <title>Complete Genome Sequence and Methylome Analysis of Brevibacterium luteolum NEB1784.</title>
        <authorList>
            <person name="Fomenkov A."/>
            <person name="Roberts R.J."/>
        </authorList>
    </citation>
    <scope>NUCLEOTIDE SEQUENCE [LARGE SCALE GENOMIC DNA]</scope>
    <source>
        <strain evidence="9 10">NEB1784</strain>
    </source>
</reference>
<dbReference type="GO" id="GO:0015079">
    <property type="term" value="F:potassium ion transmembrane transporter activity"/>
    <property type="evidence" value="ECO:0007669"/>
    <property type="project" value="InterPro"/>
</dbReference>
<dbReference type="AlphaFoldDB" id="A0A6G8KTU8"/>
<dbReference type="Gene3D" id="3.30.70.1450">
    <property type="entry name" value="Regulator of K+ conductance, C-terminal domain"/>
    <property type="match status" value="1"/>
</dbReference>
<organism evidence="9 10">
    <name type="scientific">Brevibacterium luteolum</name>
    <dbReference type="NCBI Taxonomy" id="199591"/>
    <lineage>
        <taxon>Bacteria</taxon>
        <taxon>Bacillati</taxon>
        <taxon>Actinomycetota</taxon>
        <taxon>Actinomycetes</taxon>
        <taxon>Micrococcales</taxon>
        <taxon>Brevibacteriaceae</taxon>
        <taxon>Brevibacterium</taxon>
    </lineage>
</organism>
<dbReference type="InterPro" id="IPR036721">
    <property type="entry name" value="RCK_C_sf"/>
</dbReference>
<dbReference type="PANTHER" id="PTHR43833:SF5">
    <property type="entry name" value="TRK SYSTEM POTASSIUM UPTAKE PROTEIN TRKA"/>
    <property type="match status" value="1"/>
</dbReference>
<keyword evidence="6" id="KW-0406">Ion transport</keyword>
<evidence type="ECO:0000313" key="9">
    <source>
        <dbReference type="EMBL" id="QIN28209.1"/>
    </source>
</evidence>
<keyword evidence="4" id="KW-0630">Potassium</keyword>
<dbReference type="InterPro" id="IPR050721">
    <property type="entry name" value="Trk_Ktr_HKT_K-transport"/>
</dbReference>
<dbReference type="Pfam" id="PF02254">
    <property type="entry name" value="TrkA_N"/>
    <property type="match status" value="1"/>
</dbReference>
<dbReference type="InterPro" id="IPR006036">
    <property type="entry name" value="K_uptake_TrkA"/>
</dbReference>
<dbReference type="EMBL" id="CP035810">
    <property type="protein sequence ID" value="QIN28209.1"/>
    <property type="molecule type" value="Genomic_DNA"/>
</dbReference>
<name>A0A6G8KTU8_9MICO</name>
<evidence type="ECO:0000256" key="3">
    <source>
        <dbReference type="ARBA" id="ARBA00022538"/>
    </source>
</evidence>
<dbReference type="InterPro" id="IPR036291">
    <property type="entry name" value="NAD(P)-bd_dom_sf"/>
</dbReference>
<dbReference type="Proteomes" id="UP000501518">
    <property type="component" value="Chromosome"/>
</dbReference>
<evidence type="ECO:0000256" key="1">
    <source>
        <dbReference type="ARBA" id="ARBA00017378"/>
    </source>
</evidence>
<evidence type="ECO:0000256" key="2">
    <source>
        <dbReference type="ARBA" id="ARBA00022448"/>
    </source>
</evidence>
<dbReference type="PANTHER" id="PTHR43833">
    <property type="entry name" value="POTASSIUM CHANNEL PROTEIN 2-RELATED-RELATED"/>
    <property type="match status" value="1"/>
</dbReference>
<dbReference type="SUPFAM" id="SSF51735">
    <property type="entry name" value="NAD(P)-binding Rossmann-fold domains"/>
    <property type="match status" value="1"/>
</dbReference>
<dbReference type="KEGG" id="blut:EW640_02125"/>
<keyword evidence="2" id="KW-0813">Transport</keyword>